<dbReference type="WBParaSite" id="ACRNAN_scaffold5274.g14849.t1">
    <property type="protein sequence ID" value="ACRNAN_scaffold5274.g14849.t1"/>
    <property type="gene ID" value="ACRNAN_scaffold5274.g14849"/>
</dbReference>
<keyword evidence="1" id="KW-0812">Transmembrane</keyword>
<organism evidence="2 3">
    <name type="scientific">Acrobeloides nanus</name>
    <dbReference type="NCBI Taxonomy" id="290746"/>
    <lineage>
        <taxon>Eukaryota</taxon>
        <taxon>Metazoa</taxon>
        <taxon>Ecdysozoa</taxon>
        <taxon>Nematoda</taxon>
        <taxon>Chromadorea</taxon>
        <taxon>Rhabditida</taxon>
        <taxon>Tylenchina</taxon>
        <taxon>Cephalobomorpha</taxon>
        <taxon>Cephaloboidea</taxon>
        <taxon>Cephalobidae</taxon>
        <taxon>Acrobeloides</taxon>
    </lineage>
</organism>
<dbReference type="AlphaFoldDB" id="A0A914E441"/>
<accession>A0A914E441</accession>
<feature type="transmembrane region" description="Helical" evidence="1">
    <location>
        <begin position="61"/>
        <end position="81"/>
    </location>
</feature>
<evidence type="ECO:0000256" key="1">
    <source>
        <dbReference type="SAM" id="Phobius"/>
    </source>
</evidence>
<sequence length="151" mass="17015">MQECTVTVLVEDPEQIVQLTFTNVDDSFKVSILDGSTPVSPVLSNCYVSNGQQCYSTRNQVTIVFHGVLASLSTVQIFLQAMDRSLRPTDTPLLIGLILSTIFILVLFLGILGICYAGYRKRKRQKEIETMQACMIYNEPVWRSDDIIRAF</sequence>
<name>A0A914E441_9BILA</name>
<keyword evidence="2" id="KW-1185">Reference proteome</keyword>
<evidence type="ECO:0000313" key="2">
    <source>
        <dbReference type="Proteomes" id="UP000887540"/>
    </source>
</evidence>
<reference evidence="3" key="1">
    <citation type="submission" date="2022-11" db="UniProtKB">
        <authorList>
            <consortium name="WormBaseParasite"/>
        </authorList>
    </citation>
    <scope>IDENTIFICATION</scope>
</reference>
<dbReference type="Proteomes" id="UP000887540">
    <property type="component" value="Unplaced"/>
</dbReference>
<evidence type="ECO:0000313" key="3">
    <source>
        <dbReference type="WBParaSite" id="ACRNAN_scaffold5274.g14849.t1"/>
    </source>
</evidence>
<protein>
    <submittedName>
        <fullName evidence="3">CUB domain-containing protein</fullName>
    </submittedName>
</protein>
<feature type="transmembrane region" description="Helical" evidence="1">
    <location>
        <begin position="93"/>
        <end position="119"/>
    </location>
</feature>
<keyword evidence="1" id="KW-0472">Membrane</keyword>
<proteinExistence type="predicted"/>
<keyword evidence="1" id="KW-1133">Transmembrane helix</keyword>